<dbReference type="Proteomes" id="UP000295627">
    <property type="component" value="Unassembled WGS sequence"/>
</dbReference>
<evidence type="ECO:0008006" key="3">
    <source>
        <dbReference type="Google" id="ProtNLM"/>
    </source>
</evidence>
<dbReference type="AlphaFoldDB" id="A0A4R5PG73"/>
<gene>
    <name evidence="1" type="ORF">EJ571_01615</name>
</gene>
<sequence>MVSLARYFPLPFTCSHERYTAGDENAHGNATPGWAQPVSVPCVWWTPTSSEPAGPPTGGERVIADLVLVVDVAVPVDHRDKFTVEGRKFEVIGIPEDYNHGPWGFSPDRLVIALKWVG</sequence>
<dbReference type="RefSeq" id="WP_078336052.1">
    <property type="nucleotide sequence ID" value="NZ_MAFQ01000015.1"/>
</dbReference>
<dbReference type="EMBL" id="RXLR01000006">
    <property type="protein sequence ID" value="TDH25334.1"/>
    <property type="molecule type" value="Genomic_DNA"/>
</dbReference>
<accession>A0A4R5PG73</accession>
<proteinExistence type="predicted"/>
<evidence type="ECO:0000313" key="1">
    <source>
        <dbReference type="EMBL" id="TDH25334.1"/>
    </source>
</evidence>
<organism evidence="1 2">
    <name type="scientific">Mycobacteroides franklinii</name>
    <dbReference type="NCBI Taxonomy" id="948102"/>
    <lineage>
        <taxon>Bacteria</taxon>
        <taxon>Bacillati</taxon>
        <taxon>Actinomycetota</taxon>
        <taxon>Actinomycetes</taxon>
        <taxon>Mycobacteriales</taxon>
        <taxon>Mycobacteriaceae</taxon>
        <taxon>Mycobacteroides</taxon>
    </lineage>
</organism>
<protein>
    <recommendedName>
        <fullName evidence="3">Head-to-tail stopper</fullName>
    </recommendedName>
</protein>
<name>A0A4R5PG73_9MYCO</name>
<comment type="caution">
    <text evidence="1">The sequence shown here is derived from an EMBL/GenBank/DDBJ whole genome shotgun (WGS) entry which is preliminary data.</text>
</comment>
<evidence type="ECO:0000313" key="2">
    <source>
        <dbReference type="Proteomes" id="UP000295627"/>
    </source>
</evidence>
<reference evidence="1 2" key="1">
    <citation type="journal article" date="2019" name="Sci. Rep.">
        <title>Extended insight into the Mycobacterium chelonae-abscessus complex through whole genome sequencing of Mycobacterium salmoniphilum outbreak and Mycobacterium salmoniphilum-like strains.</title>
        <authorList>
            <person name="Behra P.R.K."/>
            <person name="Das S."/>
            <person name="Pettersson B.M.F."/>
            <person name="Shirreff L."/>
            <person name="DuCote T."/>
            <person name="Jacobsson K.G."/>
            <person name="Ennis D.G."/>
            <person name="Kirsebom L.A."/>
        </authorList>
    </citation>
    <scope>NUCLEOTIDE SEQUENCE [LARGE SCALE GENOMIC DNA]</scope>
    <source>
        <strain evidence="1 2">DSM 45524</strain>
    </source>
</reference>